<dbReference type="PROSITE" id="PS00028">
    <property type="entry name" value="ZINC_FINGER_C2H2_1"/>
    <property type="match status" value="9"/>
</dbReference>
<dbReference type="Ensembl" id="ENSFHET00000031761.1">
    <property type="protein sequence ID" value="ENSFHEP00000011742.1"/>
    <property type="gene ID" value="ENSFHEG00000013173.1"/>
</dbReference>
<dbReference type="InterPro" id="IPR013087">
    <property type="entry name" value="Znf_C2H2_type"/>
</dbReference>
<feature type="domain" description="C2H2-type" evidence="9">
    <location>
        <begin position="336"/>
        <end position="363"/>
    </location>
</feature>
<feature type="compositionally biased region" description="Polar residues" evidence="8">
    <location>
        <begin position="246"/>
        <end position="263"/>
    </location>
</feature>
<keyword evidence="2" id="KW-0479">Metal-binding</keyword>
<keyword evidence="6" id="KW-0539">Nucleus</keyword>
<dbReference type="FunFam" id="3.30.160.60:FF:001498">
    <property type="entry name" value="Zinc finger protein 404"/>
    <property type="match status" value="1"/>
</dbReference>
<dbReference type="GO" id="GO:0008270">
    <property type="term" value="F:zinc ion binding"/>
    <property type="evidence" value="ECO:0007669"/>
    <property type="project" value="UniProtKB-KW"/>
</dbReference>
<feature type="domain" description="C2H2-type" evidence="9">
    <location>
        <begin position="448"/>
        <end position="475"/>
    </location>
</feature>
<evidence type="ECO:0000256" key="8">
    <source>
        <dbReference type="SAM" id="MobiDB-lite"/>
    </source>
</evidence>
<evidence type="ECO:0000256" key="5">
    <source>
        <dbReference type="ARBA" id="ARBA00022833"/>
    </source>
</evidence>
<evidence type="ECO:0000256" key="2">
    <source>
        <dbReference type="ARBA" id="ARBA00022723"/>
    </source>
</evidence>
<feature type="compositionally biased region" description="Polar residues" evidence="8">
    <location>
        <begin position="139"/>
        <end position="148"/>
    </location>
</feature>
<dbReference type="SUPFAM" id="SSF57667">
    <property type="entry name" value="beta-beta-alpha zinc fingers"/>
    <property type="match status" value="5"/>
</dbReference>
<evidence type="ECO:0000256" key="4">
    <source>
        <dbReference type="ARBA" id="ARBA00022771"/>
    </source>
</evidence>
<dbReference type="Proteomes" id="UP000265000">
    <property type="component" value="Unplaced"/>
</dbReference>
<dbReference type="GO" id="GO:0006357">
    <property type="term" value="P:regulation of transcription by RNA polymerase II"/>
    <property type="evidence" value="ECO:0007669"/>
    <property type="project" value="TreeGrafter"/>
</dbReference>
<dbReference type="PANTHER" id="PTHR24390:SF237">
    <property type="entry name" value="FI23536P1-RELATED"/>
    <property type="match status" value="1"/>
</dbReference>
<dbReference type="FunFam" id="3.30.160.60:FF:000446">
    <property type="entry name" value="Zinc finger protein"/>
    <property type="match status" value="4"/>
</dbReference>
<dbReference type="SMART" id="SM00355">
    <property type="entry name" value="ZnF_C2H2"/>
    <property type="match status" value="10"/>
</dbReference>
<dbReference type="GO" id="GO:0000978">
    <property type="term" value="F:RNA polymerase II cis-regulatory region sequence-specific DNA binding"/>
    <property type="evidence" value="ECO:0007669"/>
    <property type="project" value="TreeGrafter"/>
</dbReference>
<evidence type="ECO:0000256" key="7">
    <source>
        <dbReference type="PROSITE-ProRule" id="PRU00042"/>
    </source>
</evidence>
<keyword evidence="5" id="KW-0862">Zinc</keyword>
<dbReference type="GO" id="GO:0045596">
    <property type="term" value="P:negative regulation of cell differentiation"/>
    <property type="evidence" value="ECO:0007669"/>
    <property type="project" value="UniProtKB-ARBA"/>
</dbReference>
<feature type="compositionally biased region" description="Basic and acidic residues" evidence="8">
    <location>
        <begin position="120"/>
        <end position="138"/>
    </location>
</feature>
<feature type="domain" description="C2H2-type" evidence="9">
    <location>
        <begin position="364"/>
        <end position="391"/>
    </location>
</feature>
<keyword evidence="4 7" id="KW-0863">Zinc-finger</keyword>
<dbReference type="GO" id="GO:0003700">
    <property type="term" value="F:DNA-binding transcription factor activity"/>
    <property type="evidence" value="ECO:0007669"/>
    <property type="project" value="TreeGrafter"/>
</dbReference>
<evidence type="ECO:0000313" key="11">
    <source>
        <dbReference type="Proteomes" id="UP000265000"/>
    </source>
</evidence>
<comment type="subcellular location">
    <subcellularLocation>
        <location evidence="1">Nucleus</location>
    </subcellularLocation>
</comment>
<dbReference type="InterPro" id="IPR036236">
    <property type="entry name" value="Znf_C2H2_sf"/>
</dbReference>
<dbReference type="PANTHER" id="PTHR24390">
    <property type="entry name" value="ZINC FINGER PROTEIN"/>
    <property type="match status" value="1"/>
</dbReference>
<accession>A0A3Q2PHL4</accession>
<reference evidence="10" key="1">
    <citation type="submission" date="2025-08" db="UniProtKB">
        <authorList>
            <consortium name="Ensembl"/>
        </authorList>
    </citation>
    <scope>IDENTIFICATION</scope>
</reference>
<dbReference type="Gene3D" id="3.30.160.60">
    <property type="entry name" value="Classic Zinc Finger"/>
    <property type="match status" value="10"/>
</dbReference>
<keyword evidence="3" id="KW-0677">Repeat</keyword>
<feature type="region of interest" description="Disordered" evidence="8">
    <location>
        <begin position="216"/>
        <end position="272"/>
    </location>
</feature>
<dbReference type="FunFam" id="3.30.160.60:FF:000912">
    <property type="entry name" value="Zinc finger protein 660"/>
    <property type="match status" value="2"/>
</dbReference>
<feature type="domain" description="C2H2-type" evidence="9">
    <location>
        <begin position="476"/>
        <end position="503"/>
    </location>
</feature>
<evidence type="ECO:0000256" key="3">
    <source>
        <dbReference type="ARBA" id="ARBA00022737"/>
    </source>
</evidence>
<organism evidence="10 11">
    <name type="scientific">Fundulus heteroclitus</name>
    <name type="common">Killifish</name>
    <name type="synonym">Mummichog</name>
    <dbReference type="NCBI Taxonomy" id="8078"/>
    <lineage>
        <taxon>Eukaryota</taxon>
        <taxon>Metazoa</taxon>
        <taxon>Chordata</taxon>
        <taxon>Craniata</taxon>
        <taxon>Vertebrata</taxon>
        <taxon>Euteleostomi</taxon>
        <taxon>Actinopterygii</taxon>
        <taxon>Neopterygii</taxon>
        <taxon>Teleostei</taxon>
        <taxon>Neoteleostei</taxon>
        <taxon>Acanthomorphata</taxon>
        <taxon>Ovalentaria</taxon>
        <taxon>Atherinomorphae</taxon>
        <taxon>Cyprinodontiformes</taxon>
        <taxon>Fundulidae</taxon>
        <taxon>Fundulus</taxon>
    </lineage>
</organism>
<dbReference type="GeneTree" id="ENSGT01150000286959"/>
<reference evidence="10" key="2">
    <citation type="submission" date="2025-09" db="UniProtKB">
        <authorList>
            <consortium name="Ensembl"/>
        </authorList>
    </citation>
    <scope>IDENTIFICATION</scope>
</reference>
<dbReference type="PROSITE" id="PS50157">
    <property type="entry name" value="ZINC_FINGER_C2H2_2"/>
    <property type="match status" value="10"/>
</dbReference>
<dbReference type="Pfam" id="PF00096">
    <property type="entry name" value="zf-C2H2"/>
    <property type="match status" value="8"/>
</dbReference>
<dbReference type="GO" id="GO:0005634">
    <property type="term" value="C:nucleus"/>
    <property type="evidence" value="ECO:0007669"/>
    <property type="project" value="UniProtKB-SubCell"/>
</dbReference>
<evidence type="ECO:0000256" key="1">
    <source>
        <dbReference type="ARBA" id="ARBA00004123"/>
    </source>
</evidence>
<feature type="region of interest" description="Disordered" evidence="8">
    <location>
        <begin position="79"/>
        <end position="148"/>
    </location>
</feature>
<proteinExistence type="predicted"/>
<evidence type="ECO:0000259" key="9">
    <source>
        <dbReference type="PROSITE" id="PS50157"/>
    </source>
</evidence>
<feature type="domain" description="C2H2-type" evidence="9">
    <location>
        <begin position="392"/>
        <end position="419"/>
    </location>
</feature>
<dbReference type="AlphaFoldDB" id="A0A3Q2PHL4"/>
<feature type="compositionally biased region" description="Basic and acidic residues" evidence="8">
    <location>
        <begin position="99"/>
        <end position="110"/>
    </location>
</feature>
<protein>
    <submittedName>
        <fullName evidence="10">Zinc finger protein 260-like</fullName>
    </submittedName>
</protein>
<feature type="domain" description="C2H2-type" evidence="9">
    <location>
        <begin position="532"/>
        <end position="555"/>
    </location>
</feature>
<dbReference type="FunFam" id="3.30.160.60:FF:000478">
    <property type="entry name" value="Zinc finger protein 133"/>
    <property type="match status" value="1"/>
</dbReference>
<feature type="domain" description="C2H2-type" evidence="9">
    <location>
        <begin position="280"/>
        <end position="307"/>
    </location>
</feature>
<evidence type="ECO:0000256" key="6">
    <source>
        <dbReference type="ARBA" id="ARBA00023242"/>
    </source>
</evidence>
<evidence type="ECO:0000313" key="10">
    <source>
        <dbReference type="Ensembl" id="ENSFHEP00000011742.1"/>
    </source>
</evidence>
<feature type="domain" description="C2H2-type" evidence="9">
    <location>
        <begin position="420"/>
        <end position="447"/>
    </location>
</feature>
<feature type="domain" description="C2H2-type" evidence="9">
    <location>
        <begin position="504"/>
        <end position="531"/>
    </location>
</feature>
<feature type="domain" description="C2H2-type" evidence="9">
    <location>
        <begin position="308"/>
        <end position="335"/>
    </location>
</feature>
<dbReference type="FunFam" id="3.30.160.60:FF:000145">
    <property type="entry name" value="Zinc finger protein 574"/>
    <property type="match status" value="1"/>
</dbReference>
<name>A0A3Q2PHL4_FUNHE</name>
<keyword evidence="11" id="KW-1185">Reference proteome</keyword>
<sequence>MSKMIKVEPEDPRGPSLVSPIHAVSTSELEQKQDCKDLIYQMLVIKEEVPHDWNTSLEQQEPEPYHVKREGEEMWISLGEEQLSVKSEDKQKPQISELHQIKNEDDRKTDTSISSSAEQIKMEPHDEDCGGSEPDKTPFHSSQESTMVTDKKDFQVLVIKEEVTHECASGLDQQDSELHSIKHEREDMWISQEEEQLTVKSEDEEKPQISELLQIRTENNRDTEDSISNSAEQMKTEPHEEDCEGSQPNRNPVHSSQESTMVTDNKGKRSKLGSKRGKLIDCTVCRQRFPRPSYIKSHKSVHSGEKPFVCSACIKGCSLKQSPKRHMGVHSEGKEFICSVCSETFSNQGTLNRHIRVHTRKKRLICKVCSKVFSKKGNLKTHMRAHTGEKPFVCNVCRKGFSQQCNLNSHMRVHTGEKPFVCNVCSKGFSQQFSLKSHMRVHTGEKPFICSVCSKIFALKRTLNRHMRVHTGEKTFFCNVCSKGFSRQGNLNSHMHVHTGEKPFICNVCSKSFSLQCNLKRHMRVHTGEKPFICNVCSKGFSQPGSLNRHMRVHTENVVNL</sequence>